<dbReference type="RefSeq" id="YP_010644396.1">
    <property type="nucleotide sequence ID" value="NC_070624.1"/>
</dbReference>
<dbReference type="Proteomes" id="UP000325623">
    <property type="component" value="Segment"/>
</dbReference>
<reference evidence="1 2" key="1">
    <citation type="submission" date="2019-07" db="EMBL/GenBank/DDBJ databases">
        <authorList>
            <person name="Tomko B.E."/>
            <person name="Krukonis G.P."/>
            <person name="Delesalle V.A."/>
        </authorList>
    </citation>
    <scope>NUCLEOTIDE SEQUENCE [LARGE SCALE GENOMIC DNA]</scope>
</reference>
<sequence>MGTYYISTCHDCKETVQWGKCPEEWAKINHNVAFGFFHKGHDIQLFGDYDDESWSRAYSKEYHNFGILNPDEYIPLQIERSQEK</sequence>
<dbReference type="EMBL" id="MN176219">
    <property type="protein sequence ID" value="QFR56298.1"/>
    <property type="molecule type" value="Genomic_DNA"/>
</dbReference>
<evidence type="ECO:0000313" key="1">
    <source>
        <dbReference type="EMBL" id="QFR56298.1"/>
    </source>
</evidence>
<name>A0A5P8PHT3_9CAUD</name>
<protein>
    <submittedName>
        <fullName evidence="1">Uncharacterized protein</fullName>
    </submittedName>
</protein>
<dbReference type="GeneID" id="77850620"/>
<organism evidence="1 2">
    <name type="scientific">Bacillus phage 000TH010</name>
    <dbReference type="NCBI Taxonomy" id="2601652"/>
    <lineage>
        <taxon>Viruses</taxon>
        <taxon>Duplodnaviria</taxon>
        <taxon>Heunggongvirae</taxon>
        <taxon>Uroviricota</taxon>
        <taxon>Caudoviricetes</taxon>
        <taxon>Trautnerviridae</taxon>
        <taxon>Polsinellivirinae</taxon>
        <taxon>Rivavirus</taxon>
        <taxon>Rivavirus rv000TH010</taxon>
    </lineage>
</organism>
<proteinExistence type="predicted"/>
<accession>A0A5P8PHT3</accession>
<keyword evidence="2" id="KW-1185">Reference proteome</keyword>
<gene>
    <name evidence="1" type="primary">85</name>
    <name evidence="1" type="ORF">000TH010_85</name>
</gene>
<dbReference type="KEGG" id="vg:77850620"/>
<evidence type="ECO:0000313" key="2">
    <source>
        <dbReference type="Proteomes" id="UP000325623"/>
    </source>
</evidence>